<dbReference type="EMBL" id="JAYMYS010000002">
    <property type="protein sequence ID" value="KAK7407597.1"/>
    <property type="molecule type" value="Genomic_DNA"/>
</dbReference>
<dbReference type="AlphaFoldDB" id="A0AAN9SXM8"/>
<evidence type="ECO:0000313" key="2">
    <source>
        <dbReference type="EMBL" id="KAK7407597.1"/>
    </source>
</evidence>
<evidence type="ECO:0000256" key="1">
    <source>
        <dbReference type="SAM" id="MobiDB-lite"/>
    </source>
</evidence>
<name>A0AAN9SXM8_PSOTE</name>
<evidence type="ECO:0000313" key="3">
    <source>
        <dbReference type="Proteomes" id="UP001386955"/>
    </source>
</evidence>
<feature type="compositionally biased region" description="Polar residues" evidence="1">
    <location>
        <begin position="17"/>
        <end position="26"/>
    </location>
</feature>
<gene>
    <name evidence="2" type="ORF">VNO78_09550</name>
</gene>
<feature type="region of interest" description="Disordered" evidence="1">
    <location>
        <begin position="17"/>
        <end position="36"/>
    </location>
</feature>
<sequence>MGSRHEDLSHTITSIQNQASSLSSTPPLIANNPPTVPTTTLNPINLLSLTQTSLPPIFVPLMLPVPFTIPTDASLSQYPYGIFPFPTSTIPPRTSLANSSITPPPLPVMGHPQPQFSPPSPQIAHYPKIQLPSFDGSMRNAHVLKHLEERLSMYMDSQFMELVGLLKQMLTKLKQEFLKHMLDEEHCDQHIDSNP</sequence>
<dbReference type="Proteomes" id="UP001386955">
    <property type="component" value="Unassembled WGS sequence"/>
</dbReference>
<keyword evidence="3" id="KW-1185">Reference proteome</keyword>
<accession>A0AAN9SXM8</accession>
<comment type="caution">
    <text evidence="2">The sequence shown here is derived from an EMBL/GenBank/DDBJ whole genome shotgun (WGS) entry which is preliminary data.</text>
</comment>
<reference evidence="2 3" key="1">
    <citation type="submission" date="2024-01" db="EMBL/GenBank/DDBJ databases">
        <title>The genomes of 5 underutilized Papilionoideae crops provide insights into root nodulation and disease resistanc.</title>
        <authorList>
            <person name="Jiang F."/>
        </authorList>
    </citation>
    <scope>NUCLEOTIDE SEQUENCE [LARGE SCALE GENOMIC DNA]</scope>
    <source>
        <strain evidence="2">DUOXIRENSHENG_FW03</strain>
        <tissue evidence="2">Leaves</tissue>
    </source>
</reference>
<organism evidence="2 3">
    <name type="scientific">Psophocarpus tetragonolobus</name>
    <name type="common">Winged bean</name>
    <name type="synonym">Dolichos tetragonolobus</name>
    <dbReference type="NCBI Taxonomy" id="3891"/>
    <lineage>
        <taxon>Eukaryota</taxon>
        <taxon>Viridiplantae</taxon>
        <taxon>Streptophyta</taxon>
        <taxon>Embryophyta</taxon>
        <taxon>Tracheophyta</taxon>
        <taxon>Spermatophyta</taxon>
        <taxon>Magnoliopsida</taxon>
        <taxon>eudicotyledons</taxon>
        <taxon>Gunneridae</taxon>
        <taxon>Pentapetalae</taxon>
        <taxon>rosids</taxon>
        <taxon>fabids</taxon>
        <taxon>Fabales</taxon>
        <taxon>Fabaceae</taxon>
        <taxon>Papilionoideae</taxon>
        <taxon>50 kb inversion clade</taxon>
        <taxon>NPAAA clade</taxon>
        <taxon>indigoferoid/millettioid clade</taxon>
        <taxon>Phaseoleae</taxon>
        <taxon>Psophocarpus</taxon>
    </lineage>
</organism>
<protein>
    <submittedName>
        <fullName evidence="2">Uncharacterized protein</fullName>
    </submittedName>
</protein>
<proteinExistence type="predicted"/>